<comment type="caution">
    <text evidence="9">The sequence shown here is derived from an EMBL/GenBank/DDBJ whole genome shotgun (WGS) entry which is preliminary data.</text>
</comment>
<comment type="subcellular location">
    <subcellularLocation>
        <location evidence="1">Cell membrane</location>
        <topology evidence="1">Single-pass membrane protein</topology>
    </subcellularLocation>
</comment>
<evidence type="ECO:0000313" key="9">
    <source>
        <dbReference type="EMBL" id="KAL3723676.1"/>
    </source>
</evidence>
<dbReference type="InterPro" id="IPR012552">
    <property type="entry name" value="DVL"/>
</dbReference>
<proteinExistence type="inferred from homology"/>
<protein>
    <submittedName>
        <fullName evidence="9">Uncharacterized protein</fullName>
    </submittedName>
</protein>
<dbReference type="GO" id="GO:0005886">
    <property type="term" value="C:plasma membrane"/>
    <property type="evidence" value="ECO:0007669"/>
    <property type="project" value="UniProtKB-SubCell"/>
</dbReference>
<keyword evidence="6" id="KW-0472">Membrane</keyword>
<keyword evidence="3" id="KW-1003">Cell membrane</keyword>
<accession>A0ABD3J778</accession>
<evidence type="ECO:0000256" key="3">
    <source>
        <dbReference type="ARBA" id="ARBA00022475"/>
    </source>
</evidence>
<keyword evidence="2" id="KW-0217">Developmental protein</keyword>
<comment type="similarity">
    <text evidence="7">Belongs to the DVL/RTFL small polypeptides family.</text>
</comment>
<dbReference type="Proteomes" id="UP001634007">
    <property type="component" value="Unassembled WGS sequence"/>
</dbReference>
<evidence type="ECO:0000256" key="7">
    <source>
        <dbReference type="ARBA" id="ARBA00024340"/>
    </source>
</evidence>
<keyword evidence="10" id="KW-1185">Reference proteome</keyword>
<name>A0ABD3J778_EUCGL</name>
<evidence type="ECO:0000256" key="5">
    <source>
        <dbReference type="ARBA" id="ARBA00022989"/>
    </source>
</evidence>
<evidence type="ECO:0000256" key="1">
    <source>
        <dbReference type="ARBA" id="ARBA00004162"/>
    </source>
</evidence>
<evidence type="ECO:0000256" key="6">
    <source>
        <dbReference type="ARBA" id="ARBA00023136"/>
    </source>
</evidence>
<feature type="region of interest" description="Disordered" evidence="8">
    <location>
        <begin position="1"/>
        <end position="33"/>
    </location>
</feature>
<keyword evidence="5" id="KW-1133">Transmembrane helix</keyword>
<sequence length="73" mass="8214">MGQCASRPVSRDSRGRWQHGGVDGSSGGPGKGGCWAMVREQKSRFYIARRCIVMLLCWHIYGKLNRSRDSRSN</sequence>
<reference evidence="9 10" key="1">
    <citation type="submission" date="2024-11" db="EMBL/GenBank/DDBJ databases">
        <title>Chromosome-level genome assembly of Eucalyptus globulus Labill. provides insights into its genome evolution.</title>
        <authorList>
            <person name="Li X."/>
        </authorList>
    </citation>
    <scope>NUCLEOTIDE SEQUENCE [LARGE SCALE GENOMIC DNA]</scope>
    <source>
        <strain evidence="9">CL2024</strain>
        <tissue evidence="9">Fresh tender leaves</tissue>
    </source>
</reference>
<evidence type="ECO:0000256" key="2">
    <source>
        <dbReference type="ARBA" id="ARBA00022473"/>
    </source>
</evidence>
<dbReference type="EMBL" id="JBJKBG010000009">
    <property type="protein sequence ID" value="KAL3723676.1"/>
    <property type="molecule type" value="Genomic_DNA"/>
</dbReference>
<dbReference type="AlphaFoldDB" id="A0ABD3J778"/>
<organism evidence="9 10">
    <name type="scientific">Eucalyptus globulus</name>
    <name type="common">Tasmanian blue gum</name>
    <dbReference type="NCBI Taxonomy" id="34317"/>
    <lineage>
        <taxon>Eukaryota</taxon>
        <taxon>Viridiplantae</taxon>
        <taxon>Streptophyta</taxon>
        <taxon>Embryophyta</taxon>
        <taxon>Tracheophyta</taxon>
        <taxon>Spermatophyta</taxon>
        <taxon>Magnoliopsida</taxon>
        <taxon>eudicotyledons</taxon>
        <taxon>Gunneridae</taxon>
        <taxon>Pentapetalae</taxon>
        <taxon>rosids</taxon>
        <taxon>malvids</taxon>
        <taxon>Myrtales</taxon>
        <taxon>Myrtaceae</taxon>
        <taxon>Myrtoideae</taxon>
        <taxon>Eucalypteae</taxon>
        <taxon>Eucalyptus</taxon>
    </lineage>
</organism>
<keyword evidence="4" id="KW-0812">Transmembrane</keyword>
<dbReference type="InterPro" id="IPR051525">
    <property type="entry name" value="DVL_RTFL_regulatory"/>
</dbReference>
<evidence type="ECO:0000256" key="8">
    <source>
        <dbReference type="SAM" id="MobiDB-lite"/>
    </source>
</evidence>
<evidence type="ECO:0000313" key="10">
    <source>
        <dbReference type="Proteomes" id="UP001634007"/>
    </source>
</evidence>
<feature type="compositionally biased region" description="Gly residues" evidence="8">
    <location>
        <begin position="21"/>
        <end position="33"/>
    </location>
</feature>
<dbReference type="GO" id="GO:0048367">
    <property type="term" value="P:shoot system development"/>
    <property type="evidence" value="ECO:0007669"/>
    <property type="project" value="UniProtKB-ARBA"/>
</dbReference>
<dbReference type="Pfam" id="PF08137">
    <property type="entry name" value="DVL"/>
    <property type="match status" value="1"/>
</dbReference>
<gene>
    <name evidence="9" type="ORF">ACJRO7_035789</name>
</gene>
<evidence type="ECO:0000256" key="4">
    <source>
        <dbReference type="ARBA" id="ARBA00022692"/>
    </source>
</evidence>
<dbReference type="PANTHER" id="PTHR33102">
    <property type="entry name" value="DVL19-RELATED-RELATED"/>
    <property type="match status" value="1"/>
</dbReference>